<evidence type="ECO:0000313" key="2">
    <source>
        <dbReference type="Proteomes" id="UP000182229"/>
    </source>
</evidence>
<comment type="caution">
    <text evidence="1">The sequence shown here is derived from an EMBL/GenBank/DDBJ whole genome shotgun (WGS) entry which is preliminary data.</text>
</comment>
<dbReference type="AlphaFoldDB" id="A0A1L9BJC8"/>
<evidence type="ECO:0000313" key="1">
    <source>
        <dbReference type="EMBL" id="OJH42371.1"/>
    </source>
</evidence>
<keyword evidence="2" id="KW-1185">Reference proteome</keyword>
<protein>
    <submittedName>
        <fullName evidence="1">Uncharacterized protein</fullName>
    </submittedName>
</protein>
<gene>
    <name evidence="1" type="ORF">BON30_03975</name>
</gene>
<organism evidence="1 2">
    <name type="scientific">Cystobacter ferrugineus</name>
    <dbReference type="NCBI Taxonomy" id="83449"/>
    <lineage>
        <taxon>Bacteria</taxon>
        <taxon>Pseudomonadati</taxon>
        <taxon>Myxococcota</taxon>
        <taxon>Myxococcia</taxon>
        <taxon>Myxococcales</taxon>
        <taxon>Cystobacterineae</taxon>
        <taxon>Archangiaceae</taxon>
        <taxon>Cystobacter</taxon>
    </lineage>
</organism>
<name>A0A1L9BJC8_9BACT</name>
<accession>A0A1L9BJC8</accession>
<dbReference type="EMBL" id="MPIN01000001">
    <property type="protein sequence ID" value="OJH42371.1"/>
    <property type="molecule type" value="Genomic_DNA"/>
</dbReference>
<reference evidence="1 2" key="2">
    <citation type="submission" date="2016-12" db="EMBL/GenBank/DDBJ databases">
        <title>Draft Genome Sequence of Cystobacter ferrugineus Strain Cbfe23.</title>
        <authorList>
            <person name="Akbar S."/>
            <person name="Dowd S.E."/>
            <person name="Stevens D.C."/>
        </authorList>
    </citation>
    <scope>NUCLEOTIDE SEQUENCE [LARGE SCALE GENOMIC DNA]</scope>
    <source>
        <strain evidence="1 2">Cbfe23</strain>
    </source>
</reference>
<proteinExistence type="predicted"/>
<dbReference type="Proteomes" id="UP000182229">
    <property type="component" value="Unassembled WGS sequence"/>
</dbReference>
<dbReference type="STRING" id="83449.BON30_03975"/>
<reference evidence="2" key="1">
    <citation type="submission" date="2016-11" db="EMBL/GenBank/DDBJ databases">
        <authorList>
            <person name="Shukria A."/>
            <person name="Stevens D.C."/>
        </authorList>
    </citation>
    <scope>NUCLEOTIDE SEQUENCE [LARGE SCALE GENOMIC DNA]</scope>
    <source>
        <strain evidence="2">Cbfe23</strain>
    </source>
</reference>
<sequence>MNDSTERLFGVHLGPHPRPGEWTLRVLPLEPWTEHERARWVALIQDGFIHLAVVGGLCGERGSPLAPGFSGDVELWEVDDWIEWRFGVLDIDSRSASLLLNLCEWGAFNIAPALQVEVQAEGLTLAEEPAGRPLPQRASQLSFEVDERDQRDVYSSIQVEFVHKLSGAQIIQISHLLQPWHTALFRWGFSLPALAPGSSVVRPEDPPIVIAGDLWCWNFETFTARYEAFDVFLNCLERIHHTLCPVRAVAID</sequence>